<dbReference type="AlphaFoldDB" id="A0A9D1GP56"/>
<feature type="transmembrane region" description="Helical" evidence="1">
    <location>
        <begin position="230"/>
        <end position="256"/>
    </location>
</feature>
<evidence type="ECO:0000259" key="2">
    <source>
        <dbReference type="SMART" id="SM00563"/>
    </source>
</evidence>
<feature type="domain" description="Phospholipid/glycerol acyltransferase" evidence="2">
    <location>
        <begin position="43"/>
        <end position="169"/>
    </location>
</feature>
<keyword evidence="1" id="KW-0472">Membrane</keyword>
<evidence type="ECO:0000313" key="4">
    <source>
        <dbReference type="Proteomes" id="UP000886881"/>
    </source>
</evidence>
<keyword evidence="3" id="KW-0808">Transferase</keyword>
<dbReference type="Proteomes" id="UP000886881">
    <property type="component" value="Unassembled WGS sequence"/>
</dbReference>
<dbReference type="SMART" id="SM00563">
    <property type="entry name" value="PlsC"/>
    <property type="match status" value="1"/>
</dbReference>
<dbReference type="PANTHER" id="PTHR31605">
    <property type="entry name" value="GLYCEROL-3-PHOSPHATE O-ACYLTRANSFERASE 1"/>
    <property type="match status" value="1"/>
</dbReference>
<dbReference type="PANTHER" id="PTHR31605:SF0">
    <property type="entry name" value="GLYCEROL-3-PHOSPHATE O-ACYLTRANSFERASE 1"/>
    <property type="match status" value="1"/>
</dbReference>
<dbReference type="GO" id="GO:0004366">
    <property type="term" value="F:glycerol-3-phosphate O-acyltransferase activity"/>
    <property type="evidence" value="ECO:0007669"/>
    <property type="project" value="TreeGrafter"/>
</dbReference>
<dbReference type="GO" id="GO:0016287">
    <property type="term" value="F:glycerone-phosphate O-acyltransferase activity"/>
    <property type="evidence" value="ECO:0007669"/>
    <property type="project" value="TreeGrafter"/>
</dbReference>
<name>A0A9D1GP56_9BACT</name>
<reference evidence="3" key="2">
    <citation type="journal article" date="2021" name="PeerJ">
        <title>Extensive microbial diversity within the chicken gut microbiome revealed by metagenomics and culture.</title>
        <authorList>
            <person name="Gilroy R."/>
            <person name="Ravi A."/>
            <person name="Getino M."/>
            <person name="Pursley I."/>
            <person name="Horton D.L."/>
            <person name="Alikhan N.F."/>
            <person name="Baker D."/>
            <person name="Gharbi K."/>
            <person name="Hall N."/>
            <person name="Watson M."/>
            <person name="Adriaenssens E.M."/>
            <person name="Foster-Nyarko E."/>
            <person name="Jarju S."/>
            <person name="Secka A."/>
            <person name="Antonio M."/>
            <person name="Oren A."/>
            <person name="Chaudhuri R.R."/>
            <person name="La Ragione R."/>
            <person name="Hildebrand F."/>
            <person name="Pallen M.J."/>
        </authorList>
    </citation>
    <scope>NUCLEOTIDE SEQUENCE</scope>
    <source>
        <strain evidence="3">ChiHecec2B26-709</strain>
    </source>
</reference>
<dbReference type="SUPFAM" id="SSF69593">
    <property type="entry name" value="Glycerol-3-phosphate (1)-acyltransferase"/>
    <property type="match status" value="1"/>
</dbReference>
<keyword evidence="1" id="KW-0812">Transmembrane</keyword>
<dbReference type="GO" id="GO:0008654">
    <property type="term" value="P:phospholipid biosynthetic process"/>
    <property type="evidence" value="ECO:0007669"/>
    <property type="project" value="TreeGrafter"/>
</dbReference>
<protein>
    <submittedName>
        <fullName evidence="3">1-acyl-sn-glycerol-3-phosphate acyltransferase</fullName>
    </submittedName>
</protein>
<keyword evidence="1" id="KW-1133">Transmembrane helix</keyword>
<dbReference type="InterPro" id="IPR002123">
    <property type="entry name" value="Plipid/glycerol_acylTrfase"/>
</dbReference>
<keyword evidence="3" id="KW-0012">Acyltransferase</keyword>
<accession>A0A9D1GP56</accession>
<comment type="caution">
    <text evidence="3">The sequence shown here is derived from an EMBL/GenBank/DDBJ whole genome shotgun (WGS) entry which is preliminary data.</text>
</comment>
<evidence type="ECO:0000256" key="1">
    <source>
        <dbReference type="SAM" id="Phobius"/>
    </source>
</evidence>
<sequence>MRKIWTPSFWYGIGRYYVDFCTRASFSSVKVEGRGNLPTDGAIMLAPNHRCALMDALLVLLTGHRPIGFGARMDIFRKPKIAAALRWLRILPIARERDGLKEVIRNYDTFDEITECFEHGLPFCLFSEGAHRPEHGMMPVHKGIFRVARIASEKLGCPVYIVPVGLDYEYFFRQGGRAAVRIGEPFEVNEFMAMHRSDSDSRMWKSLCDELRNRLLGLVDRMPERRHGLIALRAMAALLSMPLFIVCSLCAFPIWLPSRLVLRRMKDKAWAHTVYYVFRLLLPLFIPFYWTATVLENFYYRLIKDLKNR</sequence>
<dbReference type="EMBL" id="DVLC01000144">
    <property type="protein sequence ID" value="HIT47808.1"/>
    <property type="molecule type" value="Genomic_DNA"/>
</dbReference>
<gene>
    <name evidence="3" type="ORF">IAC35_08150</name>
</gene>
<organism evidence="3 4">
    <name type="scientific">Candidatus Cryptobacteroides merdipullorum</name>
    <dbReference type="NCBI Taxonomy" id="2840771"/>
    <lineage>
        <taxon>Bacteria</taxon>
        <taxon>Pseudomonadati</taxon>
        <taxon>Bacteroidota</taxon>
        <taxon>Bacteroidia</taxon>
        <taxon>Bacteroidales</taxon>
        <taxon>Candidatus Cryptobacteroides</taxon>
    </lineage>
</organism>
<proteinExistence type="predicted"/>
<evidence type="ECO:0000313" key="3">
    <source>
        <dbReference type="EMBL" id="HIT47808.1"/>
    </source>
</evidence>
<reference evidence="3" key="1">
    <citation type="submission" date="2020-10" db="EMBL/GenBank/DDBJ databases">
        <authorList>
            <person name="Gilroy R."/>
        </authorList>
    </citation>
    <scope>NUCLEOTIDE SEQUENCE</scope>
    <source>
        <strain evidence="3">ChiHecec2B26-709</strain>
    </source>
</reference>
<feature type="transmembrane region" description="Helical" evidence="1">
    <location>
        <begin position="276"/>
        <end position="300"/>
    </location>
</feature>
<dbReference type="InterPro" id="IPR052744">
    <property type="entry name" value="GPAT/DAPAT"/>
</dbReference>
<dbReference type="Pfam" id="PF01553">
    <property type="entry name" value="Acyltransferase"/>
    <property type="match status" value="1"/>
</dbReference>